<dbReference type="InterPro" id="IPR000524">
    <property type="entry name" value="Tscrpt_reg_HTH_GntR"/>
</dbReference>
<dbReference type="PANTHER" id="PTHR46577:SF1">
    <property type="entry name" value="HTH-TYPE TRANSCRIPTIONAL REGULATORY PROTEIN GABR"/>
    <property type="match status" value="1"/>
</dbReference>
<evidence type="ECO:0000256" key="3">
    <source>
        <dbReference type="ARBA" id="ARBA00023015"/>
    </source>
</evidence>
<organism evidence="7 8">
    <name type="scientific">Pseudaquabacterium terrae</name>
    <dbReference type="NCBI Taxonomy" id="2732868"/>
    <lineage>
        <taxon>Bacteria</taxon>
        <taxon>Pseudomonadati</taxon>
        <taxon>Pseudomonadota</taxon>
        <taxon>Betaproteobacteria</taxon>
        <taxon>Burkholderiales</taxon>
        <taxon>Sphaerotilaceae</taxon>
        <taxon>Pseudaquabacterium</taxon>
    </lineage>
</organism>
<dbReference type="SMART" id="SM00345">
    <property type="entry name" value="HTH_GNTR"/>
    <property type="match status" value="1"/>
</dbReference>
<dbReference type="InterPro" id="IPR036390">
    <property type="entry name" value="WH_DNA-bd_sf"/>
</dbReference>
<dbReference type="Pfam" id="PF00392">
    <property type="entry name" value="GntR"/>
    <property type="match status" value="1"/>
</dbReference>
<dbReference type="InterPro" id="IPR004839">
    <property type="entry name" value="Aminotransferase_I/II_large"/>
</dbReference>
<dbReference type="SUPFAM" id="SSF46785">
    <property type="entry name" value="Winged helix' DNA-binding domain"/>
    <property type="match status" value="1"/>
</dbReference>
<keyword evidence="5" id="KW-0804">Transcription</keyword>
<keyword evidence="3" id="KW-0805">Transcription regulation</keyword>
<evidence type="ECO:0000313" key="7">
    <source>
        <dbReference type="EMBL" id="NRF68427.1"/>
    </source>
</evidence>
<dbReference type="EMBL" id="JABRWJ010000004">
    <property type="protein sequence ID" value="NRF68427.1"/>
    <property type="molecule type" value="Genomic_DNA"/>
</dbReference>
<dbReference type="InterPro" id="IPR036388">
    <property type="entry name" value="WH-like_DNA-bd_sf"/>
</dbReference>
<dbReference type="Pfam" id="PF00155">
    <property type="entry name" value="Aminotran_1_2"/>
    <property type="match status" value="1"/>
</dbReference>
<dbReference type="PANTHER" id="PTHR46577">
    <property type="entry name" value="HTH-TYPE TRANSCRIPTIONAL REGULATORY PROTEIN GABR"/>
    <property type="match status" value="1"/>
</dbReference>
<keyword evidence="4" id="KW-0238">DNA-binding</keyword>
<dbReference type="Gene3D" id="1.10.10.10">
    <property type="entry name" value="Winged helix-like DNA-binding domain superfamily/Winged helix DNA-binding domain"/>
    <property type="match status" value="1"/>
</dbReference>
<gene>
    <name evidence="7" type="ORF">HLB44_15640</name>
</gene>
<keyword evidence="7" id="KW-0808">Transferase</keyword>
<dbReference type="Proteomes" id="UP000737171">
    <property type="component" value="Unassembled WGS sequence"/>
</dbReference>
<comment type="caution">
    <text evidence="7">The sequence shown here is derived from an EMBL/GenBank/DDBJ whole genome shotgun (WGS) entry which is preliminary data.</text>
</comment>
<dbReference type="InterPro" id="IPR051446">
    <property type="entry name" value="HTH_trans_reg/aminotransferase"/>
</dbReference>
<accession>A0ABX2EIG4</accession>
<proteinExistence type="inferred from homology"/>
<dbReference type="CDD" id="cd00609">
    <property type="entry name" value="AAT_like"/>
    <property type="match status" value="1"/>
</dbReference>
<protein>
    <submittedName>
        <fullName evidence="7">PLP-dependent aminotransferase family protein</fullName>
    </submittedName>
</protein>
<dbReference type="GO" id="GO:0008483">
    <property type="term" value="F:transaminase activity"/>
    <property type="evidence" value="ECO:0007669"/>
    <property type="project" value="UniProtKB-KW"/>
</dbReference>
<reference evidence="7 8" key="1">
    <citation type="submission" date="2020-05" db="EMBL/GenBank/DDBJ databases">
        <title>Aquincola sp. isolate from soil.</title>
        <authorList>
            <person name="Han J."/>
            <person name="Kim D.-U."/>
        </authorList>
    </citation>
    <scope>NUCLEOTIDE SEQUENCE [LARGE SCALE GENOMIC DNA]</scope>
    <source>
        <strain evidence="7 8">S2</strain>
    </source>
</reference>
<dbReference type="PROSITE" id="PS50949">
    <property type="entry name" value="HTH_GNTR"/>
    <property type="match status" value="1"/>
</dbReference>
<feature type="domain" description="HTH gntR-type" evidence="6">
    <location>
        <begin position="22"/>
        <end position="90"/>
    </location>
</feature>
<keyword evidence="7" id="KW-0032">Aminotransferase</keyword>
<dbReference type="PRINTS" id="PR00035">
    <property type="entry name" value="HTHGNTR"/>
</dbReference>
<keyword evidence="8" id="KW-1185">Reference proteome</keyword>
<dbReference type="SUPFAM" id="SSF53383">
    <property type="entry name" value="PLP-dependent transferases"/>
    <property type="match status" value="1"/>
</dbReference>
<comment type="similarity">
    <text evidence="1">In the C-terminal section; belongs to the class-I pyridoxal-phosphate-dependent aminotransferase family.</text>
</comment>
<dbReference type="InterPro" id="IPR015424">
    <property type="entry name" value="PyrdxlP-dep_Trfase"/>
</dbReference>
<evidence type="ECO:0000313" key="8">
    <source>
        <dbReference type="Proteomes" id="UP000737171"/>
    </source>
</evidence>
<evidence type="ECO:0000256" key="1">
    <source>
        <dbReference type="ARBA" id="ARBA00005384"/>
    </source>
</evidence>
<evidence type="ECO:0000256" key="2">
    <source>
        <dbReference type="ARBA" id="ARBA00022898"/>
    </source>
</evidence>
<evidence type="ECO:0000256" key="5">
    <source>
        <dbReference type="ARBA" id="ARBA00023163"/>
    </source>
</evidence>
<dbReference type="Gene3D" id="3.40.640.10">
    <property type="entry name" value="Type I PLP-dependent aspartate aminotransferase-like (Major domain)"/>
    <property type="match status" value="1"/>
</dbReference>
<dbReference type="CDD" id="cd07377">
    <property type="entry name" value="WHTH_GntR"/>
    <property type="match status" value="1"/>
</dbReference>
<keyword evidence="2" id="KW-0663">Pyridoxal phosphate</keyword>
<sequence>MVKQVAGVFIQSLRGDDAPASVAQRVRVYRTVLDGVRSGTLRPGTRLPSARRLAADCAVSRGAVDEAFEQLKSEGFIERRVGDGSYVADPLPVLVKPSPALERPISAAAQRVIERFAPHLGQWSRLEVPTELFALPALHPRNVPTQDFPLDTWRRLMQRAWSEPYRKHLNYGPSAGLPSLRESIVRHLALTRGVHCSARQVLILNSPMQALELIARVLLEPGDKVWLEDPGHASLPVLFDVLHAKAVGVPCDELGFDVAHGRAHAPDARAVYLHPLGQYPLGVRTSRERGAELLAWAERQGSWILEGNYNTELVHDGVPPPALHTQDRHGCVLLVGTFEGVLFPSLRIAYLVVPEHLADTFTAMRGLLGEHAHVATQLALTAFIDEGHMSAHLHELRQRCRARRAALQQAVAHHLPHWATLGPTAEGVHAALHFPAEVPDVDVFRLIRKQGVGATPLSTICWHARGLNGLALGYGGADEAIIDGALRVIGQALRNVRAGLAVSKPAATGQCAPAAAAVPSASGASR</sequence>
<evidence type="ECO:0000256" key="4">
    <source>
        <dbReference type="ARBA" id="ARBA00023125"/>
    </source>
</evidence>
<evidence type="ECO:0000259" key="6">
    <source>
        <dbReference type="PROSITE" id="PS50949"/>
    </source>
</evidence>
<dbReference type="RefSeq" id="WP_173124057.1">
    <property type="nucleotide sequence ID" value="NZ_JABRWJ010000004.1"/>
</dbReference>
<name>A0ABX2EIG4_9BURK</name>
<dbReference type="InterPro" id="IPR015421">
    <property type="entry name" value="PyrdxlP-dep_Trfase_major"/>
</dbReference>